<name>A0A2I0IYL8_PUNGR</name>
<gene>
    <name evidence="1" type="ORF">CRG98_030458</name>
</gene>
<comment type="caution">
    <text evidence="1">The sequence shown here is derived from an EMBL/GenBank/DDBJ whole genome shotgun (WGS) entry which is preliminary data.</text>
</comment>
<accession>A0A2I0IYL8</accession>
<keyword evidence="2" id="KW-1185">Reference proteome</keyword>
<dbReference type="Proteomes" id="UP000233551">
    <property type="component" value="Unassembled WGS sequence"/>
</dbReference>
<dbReference type="EMBL" id="PGOL01002275">
    <property type="protein sequence ID" value="PKI49112.1"/>
    <property type="molecule type" value="Genomic_DNA"/>
</dbReference>
<organism evidence="1 2">
    <name type="scientific">Punica granatum</name>
    <name type="common">Pomegranate</name>
    <dbReference type="NCBI Taxonomy" id="22663"/>
    <lineage>
        <taxon>Eukaryota</taxon>
        <taxon>Viridiplantae</taxon>
        <taxon>Streptophyta</taxon>
        <taxon>Embryophyta</taxon>
        <taxon>Tracheophyta</taxon>
        <taxon>Spermatophyta</taxon>
        <taxon>Magnoliopsida</taxon>
        <taxon>eudicotyledons</taxon>
        <taxon>Gunneridae</taxon>
        <taxon>Pentapetalae</taxon>
        <taxon>rosids</taxon>
        <taxon>malvids</taxon>
        <taxon>Myrtales</taxon>
        <taxon>Lythraceae</taxon>
        <taxon>Punica</taxon>
    </lineage>
</organism>
<evidence type="ECO:0000313" key="1">
    <source>
        <dbReference type="EMBL" id="PKI49112.1"/>
    </source>
</evidence>
<dbReference type="AlphaFoldDB" id="A0A2I0IYL8"/>
<sequence>MGSPVEDLNLAQLVPSQPASPCCRGAVGPECRPPLPEGSPMATSPGVVMALYLFLCDKEREKEAPIHGGGPIPTTTAPGKVVGDLIGVIETDVRNFEEGILVQ</sequence>
<protein>
    <submittedName>
        <fullName evidence="1">Uncharacterized protein</fullName>
    </submittedName>
</protein>
<evidence type="ECO:0000313" key="2">
    <source>
        <dbReference type="Proteomes" id="UP000233551"/>
    </source>
</evidence>
<proteinExistence type="predicted"/>
<reference evidence="1 2" key="1">
    <citation type="submission" date="2017-11" db="EMBL/GenBank/DDBJ databases">
        <title>De-novo sequencing of pomegranate (Punica granatum L.) genome.</title>
        <authorList>
            <person name="Akparov Z."/>
            <person name="Amiraslanov A."/>
            <person name="Hajiyeva S."/>
            <person name="Abbasov M."/>
            <person name="Kaur K."/>
            <person name="Hamwieh A."/>
            <person name="Solovyev V."/>
            <person name="Salamov A."/>
            <person name="Braich B."/>
            <person name="Kosarev P."/>
            <person name="Mahmoud A."/>
            <person name="Hajiyev E."/>
            <person name="Babayeva S."/>
            <person name="Izzatullayeva V."/>
            <person name="Mammadov A."/>
            <person name="Mammadov A."/>
            <person name="Sharifova S."/>
            <person name="Ojaghi J."/>
            <person name="Eynullazada K."/>
            <person name="Bayramov B."/>
            <person name="Abdulazimova A."/>
            <person name="Shahmuradov I."/>
        </authorList>
    </citation>
    <scope>NUCLEOTIDE SEQUENCE [LARGE SCALE GENOMIC DNA]</scope>
    <source>
        <strain evidence="2">cv. AG2017</strain>
        <tissue evidence="1">Leaf</tissue>
    </source>
</reference>